<dbReference type="AlphaFoldDB" id="A0A1V2GZF6"/>
<keyword evidence="1" id="KW-1133">Transmembrane helix</keyword>
<evidence type="ECO:0000313" key="3">
    <source>
        <dbReference type="EMBL" id="ONG50703.1"/>
    </source>
</evidence>
<evidence type="ECO:0000259" key="2">
    <source>
        <dbReference type="Pfam" id="PF01478"/>
    </source>
</evidence>
<dbReference type="GO" id="GO:0004190">
    <property type="term" value="F:aspartic-type endopeptidase activity"/>
    <property type="evidence" value="ECO:0007669"/>
    <property type="project" value="InterPro"/>
</dbReference>
<dbReference type="EMBL" id="MLCO01000181">
    <property type="protein sequence ID" value="ONG50703.1"/>
    <property type="molecule type" value="Genomic_DNA"/>
</dbReference>
<proteinExistence type="predicted"/>
<feature type="transmembrane region" description="Helical" evidence="1">
    <location>
        <begin position="53"/>
        <end position="72"/>
    </location>
</feature>
<sequence>MSMSTALTVMAVLLLALVALHDLALRTIPDSASLGLLGIGLALRLGDGQAGQALALAALLAPPALLLWRLGWIGGGDAKLLPAIAPLAPPEALPGLLLAIALAGGLLALPYLLARRRLALPAGAPSRCGASLGARLWRAECRRLRRGGPLPYAVAIAAGALLPLLHSGWRLP</sequence>
<organism evidence="3 4">
    <name type="scientific">Teichococcus deserti</name>
    <dbReference type="NCBI Taxonomy" id="1817963"/>
    <lineage>
        <taxon>Bacteria</taxon>
        <taxon>Pseudomonadati</taxon>
        <taxon>Pseudomonadota</taxon>
        <taxon>Alphaproteobacteria</taxon>
        <taxon>Acetobacterales</taxon>
        <taxon>Roseomonadaceae</taxon>
        <taxon>Roseomonas</taxon>
    </lineage>
</organism>
<accession>A0A1V2GZF6</accession>
<dbReference type="Proteomes" id="UP000188879">
    <property type="component" value="Unassembled WGS sequence"/>
</dbReference>
<name>A0A1V2GZF6_9PROT</name>
<keyword evidence="4" id="KW-1185">Reference proteome</keyword>
<dbReference type="Pfam" id="PF01478">
    <property type="entry name" value="Peptidase_A24"/>
    <property type="match status" value="1"/>
</dbReference>
<keyword evidence="1" id="KW-0812">Transmembrane</keyword>
<gene>
    <name evidence="3" type="ORF">BKE38_17480</name>
</gene>
<dbReference type="Gene3D" id="1.20.120.1220">
    <property type="match status" value="1"/>
</dbReference>
<comment type="caution">
    <text evidence="3">The sequence shown here is derived from an EMBL/GenBank/DDBJ whole genome shotgun (WGS) entry which is preliminary data.</text>
</comment>
<dbReference type="InterPro" id="IPR000045">
    <property type="entry name" value="Prepilin_IV_endopep_pep"/>
</dbReference>
<feature type="transmembrane region" description="Helical" evidence="1">
    <location>
        <begin position="150"/>
        <end position="169"/>
    </location>
</feature>
<protein>
    <recommendedName>
        <fullName evidence="2">Prepilin type IV endopeptidase peptidase domain-containing protein</fullName>
    </recommendedName>
</protein>
<feature type="domain" description="Prepilin type IV endopeptidase peptidase" evidence="2">
    <location>
        <begin position="11"/>
        <end position="109"/>
    </location>
</feature>
<evidence type="ECO:0000313" key="4">
    <source>
        <dbReference type="Proteomes" id="UP000188879"/>
    </source>
</evidence>
<feature type="transmembrane region" description="Helical" evidence="1">
    <location>
        <begin position="92"/>
        <end position="113"/>
    </location>
</feature>
<keyword evidence="1" id="KW-0472">Membrane</keyword>
<reference evidence="3 4" key="1">
    <citation type="submission" date="2016-10" db="EMBL/GenBank/DDBJ databases">
        <title>Draft Genome sequence of Roseomonas sp. strain M3.</title>
        <authorList>
            <person name="Subhash Y."/>
            <person name="Lee S."/>
        </authorList>
    </citation>
    <scope>NUCLEOTIDE SEQUENCE [LARGE SCALE GENOMIC DNA]</scope>
    <source>
        <strain evidence="3 4">M3</strain>
    </source>
</reference>
<evidence type="ECO:0000256" key="1">
    <source>
        <dbReference type="SAM" id="Phobius"/>
    </source>
</evidence>
<dbReference type="RefSeq" id="WP_076958605.1">
    <property type="nucleotide sequence ID" value="NZ_MLCO01000181.1"/>
</dbReference>
<dbReference type="GO" id="GO:0016020">
    <property type="term" value="C:membrane"/>
    <property type="evidence" value="ECO:0007669"/>
    <property type="project" value="InterPro"/>
</dbReference>